<evidence type="ECO:0000256" key="3">
    <source>
        <dbReference type="ARBA" id="ARBA00022801"/>
    </source>
</evidence>
<feature type="compositionally biased region" description="Polar residues" evidence="4">
    <location>
        <begin position="26"/>
        <end position="40"/>
    </location>
</feature>
<dbReference type="AlphaFoldDB" id="A0A1M4V896"/>
<gene>
    <name evidence="6" type="ORF">SAMN05444279_105184</name>
</gene>
<feature type="region of interest" description="Disordered" evidence="4">
    <location>
        <begin position="24"/>
        <end position="50"/>
    </location>
</feature>
<evidence type="ECO:0000313" key="6">
    <source>
        <dbReference type="EMBL" id="SHE65110.1"/>
    </source>
</evidence>
<name>A0A1M4V896_9RHOB</name>
<sequence>MELVVLIGVAALLVVFTSGKPRSVTRRTGLQKSPQASARNRATRRQHPRVAPSDRILTGRAYVIDGDTIIVRGTKIRLAGIDAPELDMPWGQKAKWAMVEICKGQEITVKLNGETSYDRFVGIGYLPDGRDIGAELVKRGLALDLPFFSQGRYRHLEPAGARERLRNGAFGHASISARRTTTVIAYGRRSIRRNAGS</sequence>
<keyword evidence="3" id="KW-0378">Hydrolase</keyword>
<evidence type="ECO:0000256" key="4">
    <source>
        <dbReference type="SAM" id="MobiDB-lite"/>
    </source>
</evidence>
<dbReference type="RefSeq" id="WP_149775101.1">
    <property type="nucleotide sequence ID" value="NZ_FQVK01000005.1"/>
</dbReference>
<protein>
    <submittedName>
        <fullName evidence="6">Endonuclease YncB, thermonuclease family</fullName>
    </submittedName>
</protein>
<dbReference type="GO" id="GO:0016787">
    <property type="term" value="F:hydrolase activity"/>
    <property type="evidence" value="ECO:0007669"/>
    <property type="project" value="UniProtKB-KW"/>
</dbReference>
<keyword evidence="1" id="KW-0540">Nuclease</keyword>
<dbReference type="Pfam" id="PF00565">
    <property type="entry name" value="SNase"/>
    <property type="match status" value="1"/>
</dbReference>
<dbReference type="InterPro" id="IPR016071">
    <property type="entry name" value="Staphylococal_nuclease_OB-fold"/>
</dbReference>
<dbReference type="PANTHER" id="PTHR12302">
    <property type="entry name" value="EBNA2 BINDING PROTEIN P100"/>
    <property type="match status" value="1"/>
</dbReference>
<evidence type="ECO:0000256" key="1">
    <source>
        <dbReference type="ARBA" id="ARBA00022722"/>
    </source>
</evidence>
<dbReference type="InterPro" id="IPR035437">
    <property type="entry name" value="SNase_OB-fold_sf"/>
</dbReference>
<keyword evidence="7" id="KW-1185">Reference proteome</keyword>
<reference evidence="6 7" key="1">
    <citation type="submission" date="2016-11" db="EMBL/GenBank/DDBJ databases">
        <authorList>
            <person name="Varghese N."/>
            <person name="Submissions S."/>
        </authorList>
    </citation>
    <scope>NUCLEOTIDE SEQUENCE [LARGE SCALE GENOMIC DNA]</scope>
    <source>
        <strain evidence="6 7">DSM 29341</strain>
    </source>
</reference>
<dbReference type="Gene3D" id="2.40.50.90">
    <property type="match status" value="1"/>
</dbReference>
<feature type="domain" description="TNase-like" evidence="5">
    <location>
        <begin position="63"/>
        <end position="142"/>
    </location>
</feature>
<proteinExistence type="predicted"/>
<evidence type="ECO:0000259" key="5">
    <source>
        <dbReference type="PROSITE" id="PS50830"/>
    </source>
</evidence>
<keyword evidence="2 6" id="KW-0255">Endonuclease</keyword>
<dbReference type="OrthoDB" id="9805504at2"/>
<organism evidence="6 7">
    <name type="scientific">Ruegeria intermedia</name>
    <dbReference type="NCBI Taxonomy" id="996115"/>
    <lineage>
        <taxon>Bacteria</taxon>
        <taxon>Pseudomonadati</taxon>
        <taxon>Pseudomonadota</taxon>
        <taxon>Alphaproteobacteria</taxon>
        <taxon>Rhodobacterales</taxon>
        <taxon>Roseobacteraceae</taxon>
        <taxon>Ruegeria</taxon>
    </lineage>
</organism>
<dbReference type="SUPFAM" id="SSF50199">
    <property type="entry name" value="Staphylococcal nuclease"/>
    <property type="match status" value="1"/>
</dbReference>
<evidence type="ECO:0000313" key="7">
    <source>
        <dbReference type="Proteomes" id="UP000325134"/>
    </source>
</evidence>
<accession>A0A1M4V896</accession>
<dbReference type="Proteomes" id="UP000325134">
    <property type="component" value="Unassembled WGS sequence"/>
</dbReference>
<evidence type="ECO:0000256" key="2">
    <source>
        <dbReference type="ARBA" id="ARBA00022759"/>
    </source>
</evidence>
<dbReference type="PROSITE" id="PS50830">
    <property type="entry name" value="TNASE_3"/>
    <property type="match status" value="1"/>
</dbReference>
<dbReference type="EMBL" id="FQVK01000005">
    <property type="protein sequence ID" value="SHE65110.1"/>
    <property type="molecule type" value="Genomic_DNA"/>
</dbReference>
<dbReference type="GO" id="GO:0004519">
    <property type="term" value="F:endonuclease activity"/>
    <property type="evidence" value="ECO:0007669"/>
    <property type="project" value="UniProtKB-KW"/>
</dbReference>
<dbReference type="SMART" id="SM00318">
    <property type="entry name" value="SNc"/>
    <property type="match status" value="1"/>
</dbReference>
<dbReference type="PANTHER" id="PTHR12302:SF3">
    <property type="entry name" value="SERINE_THREONINE-PROTEIN KINASE 31"/>
    <property type="match status" value="1"/>
</dbReference>